<dbReference type="EC" id="1.1.1.58" evidence="5"/>
<reference evidence="5 6" key="1">
    <citation type="journal article" date="2010" name="J. Bacteriol.">
        <title>Genome sequence of Lentisphaera araneosa HTCC2155T, the type species of the order Lentisphaerales in the phylum Lentisphaerae.</title>
        <authorList>
            <person name="Thrash J.C."/>
            <person name="Cho J.C."/>
            <person name="Vergin K.L."/>
            <person name="Morris R.M."/>
            <person name="Giovannoni S.J."/>
        </authorList>
    </citation>
    <scope>NUCLEOTIDE SEQUENCE [LARGE SCALE GENOMIC DNA]</scope>
    <source>
        <strain evidence="5 6">HTCC2155</strain>
    </source>
</reference>
<dbReference type="OrthoDB" id="9768714at2"/>
<dbReference type="InterPro" id="IPR013328">
    <property type="entry name" value="6PGD_dom2"/>
</dbReference>
<dbReference type="PANTHER" id="PTHR30524:SF0">
    <property type="entry name" value="ALTRONATE OXIDOREDUCTASE-RELATED"/>
    <property type="match status" value="1"/>
</dbReference>
<gene>
    <name evidence="5" type="ORF">LNTAR_05789</name>
</gene>
<protein>
    <submittedName>
        <fullName evidence="5">Tagaturonate reductase</fullName>
        <ecNumber evidence="5">1.1.1.58</ecNumber>
    </submittedName>
</protein>
<dbReference type="InterPro" id="IPR013118">
    <property type="entry name" value="Mannitol_DH_C"/>
</dbReference>
<feature type="domain" description="Mannitol dehydrogenase C-terminal" evidence="4">
    <location>
        <begin position="243"/>
        <end position="381"/>
    </location>
</feature>
<keyword evidence="2" id="KW-0520">NAD</keyword>
<dbReference type="GO" id="GO:0009026">
    <property type="term" value="F:tagaturonate reductase activity"/>
    <property type="evidence" value="ECO:0007669"/>
    <property type="project" value="UniProtKB-EC"/>
</dbReference>
<evidence type="ECO:0000256" key="1">
    <source>
        <dbReference type="ARBA" id="ARBA00023002"/>
    </source>
</evidence>
<evidence type="ECO:0000313" key="5">
    <source>
        <dbReference type="EMBL" id="EDM26462.1"/>
    </source>
</evidence>
<dbReference type="Gene3D" id="1.10.1040.10">
    <property type="entry name" value="N-(1-d-carboxylethyl)-l-norvaline Dehydrogenase, domain 2"/>
    <property type="match status" value="1"/>
</dbReference>
<dbReference type="SUPFAM" id="SSF48179">
    <property type="entry name" value="6-phosphogluconate dehydrogenase C-terminal domain-like"/>
    <property type="match status" value="1"/>
</dbReference>
<feature type="domain" description="Mannitol dehydrogenase N-terminal" evidence="3">
    <location>
        <begin position="4"/>
        <end position="224"/>
    </location>
</feature>
<dbReference type="EMBL" id="ABCK01000016">
    <property type="protein sequence ID" value="EDM26462.1"/>
    <property type="molecule type" value="Genomic_DNA"/>
</dbReference>
<evidence type="ECO:0000313" key="6">
    <source>
        <dbReference type="Proteomes" id="UP000004947"/>
    </source>
</evidence>
<dbReference type="InterPro" id="IPR013131">
    <property type="entry name" value="Mannitol_DH_N"/>
</dbReference>
<organism evidence="5 6">
    <name type="scientific">Lentisphaera araneosa HTCC2155</name>
    <dbReference type="NCBI Taxonomy" id="313628"/>
    <lineage>
        <taxon>Bacteria</taxon>
        <taxon>Pseudomonadati</taxon>
        <taxon>Lentisphaerota</taxon>
        <taxon>Lentisphaeria</taxon>
        <taxon>Lentisphaerales</taxon>
        <taxon>Lentisphaeraceae</taxon>
        <taxon>Lentisphaera</taxon>
    </lineage>
</organism>
<dbReference type="SUPFAM" id="SSF51735">
    <property type="entry name" value="NAD(P)-binding Rossmann-fold domains"/>
    <property type="match status" value="1"/>
</dbReference>
<dbReference type="Pfam" id="PF01232">
    <property type="entry name" value="Mannitol_dh"/>
    <property type="match status" value="1"/>
</dbReference>
<dbReference type="Gene3D" id="3.40.50.720">
    <property type="entry name" value="NAD(P)-binding Rossmann-like Domain"/>
    <property type="match status" value="1"/>
</dbReference>
<comment type="caution">
    <text evidence="5">The sequence shown here is derived from an EMBL/GenBank/DDBJ whole genome shotgun (WGS) entry which is preliminary data.</text>
</comment>
<dbReference type="GO" id="GO:0008926">
    <property type="term" value="F:mannitol-1-phosphate 5-dehydrogenase activity"/>
    <property type="evidence" value="ECO:0007669"/>
    <property type="project" value="TreeGrafter"/>
</dbReference>
<evidence type="ECO:0000259" key="3">
    <source>
        <dbReference type="Pfam" id="PF01232"/>
    </source>
</evidence>
<dbReference type="NCBIfam" id="NF002969">
    <property type="entry name" value="PRK03643.1"/>
    <property type="match status" value="1"/>
</dbReference>
<dbReference type="GO" id="GO:0005829">
    <property type="term" value="C:cytosol"/>
    <property type="evidence" value="ECO:0007669"/>
    <property type="project" value="TreeGrafter"/>
</dbReference>
<dbReference type="PANTHER" id="PTHR30524">
    <property type="entry name" value="MANNITOL-1-PHOSPHATE 5-DEHYDROGENASE"/>
    <property type="match status" value="1"/>
</dbReference>
<dbReference type="STRING" id="313628.LNTAR_05789"/>
<sequence>MKNKILQFGSGVFLRGFWGWMVNELNKNENFDASITMVKLTPRGDLSQFKETSGLYSLSTKGLLNGEVIDTNEEIDIYQRFIHPYPEWVEFLLTAEEEDLQIVVSNSTEAGIVYKQCLFPNECPETYPAKLCAWLYKRFVHFDQSSDKAPLILPMELIESNGDKLQEIIIKHANDWGLDHNFITWVQKDCDFRNTLVDRIVTKGDKNDACVEPYHLFAIEGEEAEEILPLKKAGVNVFWTKNLPAFRETKVRMLNGGHTSMIYAAILSGETIVADALEKLEIDQFLRSILLDEVLPTLEAKGGDKQELTDYAEAVIERFKNPFLNHEMINIALNSASKLLVRILPSFNDSTKLNKKYPEKLSKAIAAFFWFYRGSVEGDTFKGESEGLTYEFADDAKAMSAIAKCDTSSAANFAKAILACSAWKGAFNKHPDFEATLTKILEEFEEKGLKASLFPNT</sequence>
<dbReference type="RefSeq" id="WP_007279748.1">
    <property type="nucleotide sequence ID" value="NZ_ABCK01000016.1"/>
</dbReference>
<evidence type="ECO:0000259" key="4">
    <source>
        <dbReference type="Pfam" id="PF08125"/>
    </source>
</evidence>
<keyword evidence="1 5" id="KW-0560">Oxidoreductase</keyword>
<dbReference type="Pfam" id="PF08125">
    <property type="entry name" value="Mannitol_dh_C"/>
    <property type="match status" value="1"/>
</dbReference>
<dbReference type="InterPro" id="IPR036291">
    <property type="entry name" value="NAD(P)-bd_dom_sf"/>
</dbReference>
<dbReference type="eggNOG" id="COG0246">
    <property type="taxonomic scope" value="Bacteria"/>
</dbReference>
<name>A6DPG6_9BACT</name>
<accession>A6DPG6</accession>
<dbReference type="GO" id="GO:0019592">
    <property type="term" value="P:mannitol catabolic process"/>
    <property type="evidence" value="ECO:0007669"/>
    <property type="project" value="TreeGrafter"/>
</dbReference>
<dbReference type="Proteomes" id="UP000004947">
    <property type="component" value="Unassembled WGS sequence"/>
</dbReference>
<keyword evidence="6" id="KW-1185">Reference proteome</keyword>
<dbReference type="InterPro" id="IPR008927">
    <property type="entry name" value="6-PGluconate_DH-like_C_sf"/>
</dbReference>
<evidence type="ECO:0000256" key="2">
    <source>
        <dbReference type="ARBA" id="ARBA00023027"/>
    </source>
</evidence>
<proteinExistence type="predicted"/>
<dbReference type="AlphaFoldDB" id="A6DPG6"/>